<dbReference type="AlphaFoldDB" id="A0A1A7C3R3"/>
<dbReference type="EMBL" id="LOCQ01000054">
    <property type="protein sequence ID" value="OBV39360.1"/>
    <property type="molecule type" value="Genomic_DNA"/>
</dbReference>
<feature type="region of interest" description="Disordered" evidence="1">
    <location>
        <begin position="101"/>
        <end position="125"/>
    </location>
</feature>
<comment type="caution">
    <text evidence="2">The sequence shown here is derived from an EMBL/GenBank/DDBJ whole genome shotgun (WGS) entry which is preliminary data.</text>
</comment>
<organism evidence="2 3">
    <name type="scientific">Janthinobacterium psychrotolerans</name>
    <dbReference type="NCBI Taxonomy" id="1747903"/>
    <lineage>
        <taxon>Bacteria</taxon>
        <taxon>Pseudomonadati</taxon>
        <taxon>Pseudomonadota</taxon>
        <taxon>Betaproteobacteria</taxon>
        <taxon>Burkholderiales</taxon>
        <taxon>Oxalobacteraceae</taxon>
        <taxon>Janthinobacterium</taxon>
    </lineage>
</organism>
<proteinExistence type="predicted"/>
<keyword evidence="2" id="KW-0687">Ribonucleoprotein</keyword>
<dbReference type="PATRIC" id="fig|1747903.4.peg.2945"/>
<name>A0A1A7C3R3_9BURK</name>
<dbReference type="GO" id="GO:0005840">
    <property type="term" value="C:ribosome"/>
    <property type="evidence" value="ECO:0007669"/>
    <property type="project" value="UniProtKB-KW"/>
</dbReference>
<evidence type="ECO:0000313" key="2">
    <source>
        <dbReference type="EMBL" id="OBV39360.1"/>
    </source>
</evidence>
<sequence length="125" mass="13434">MQINIQTDSTIANNAGLNEHVQSVLETALSRFRDNITRIEVHLSDTNGPKGGADDIRCVMEARVAGYQPIAVTEQNASVHQSVSGATDKLKRAIDSALGRLQDSKRHATGKHAVNDTADVEEAAE</sequence>
<evidence type="ECO:0000256" key="1">
    <source>
        <dbReference type="SAM" id="MobiDB-lite"/>
    </source>
</evidence>
<accession>A0A1A7C3R3</accession>
<dbReference type="Gene3D" id="3.30.160.100">
    <property type="entry name" value="Ribosome hibernation promotion factor-like"/>
    <property type="match status" value="1"/>
</dbReference>
<dbReference type="InterPro" id="IPR036567">
    <property type="entry name" value="RHF-like"/>
</dbReference>
<dbReference type="SUPFAM" id="SSF69754">
    <property type="entry name" value="Ribosome binding protein Y (YfiA homologue)"/>
    <property type="match status" value="1"/>
</dbReference>
<dbReference type="STRING" id="1747903.ASR47_1009175"/>
<dbReference type="Pfam" id="PF02482">
    <property type="entry name" value="Ribosomal_S30AE"/>
    <property type="match status" value="1"/>
</dbReference>
<protein>
    <submittedName>
        <fullName evidence="2">Sigma 54 modulation protein / S30EA ribosomal protein</fullName>
    </submittedName>
</protein>
<dbReference type="Proteomes" id="UP000092713">
    <property type="component" value="Unassembled WGS sequence"/>
</dbReference>
<dbReference type="OrthoDB" id="121633at2"/>
<evidence type="ECO:0000313" key="3">
    <source>
        <dbReference type="Proteomes" id="UP000092713"/>
    </source>
</evidence>
<gene>
    <name evidence="2" type="ORF">ASR47_1009175</name>
</gene>
<reference evidence="2 3" key="1">
    <citation type="submission" date="2016-04" db="EMBL/GenBank/DDBJ databases">
        <title>Draft genome sequence of Janthinobacterium psychrotolerans sp. nov., isolated from freshwater sediments in Denmark.</title>
        <authorList>
            <person name="Gong X."/>
            <person name="Skrivergaard S."/>
            <person name="Korsgaard B.S."/>
            <person name="Schreiber L."/>
            <person name="Marshall I.P."/>
            <person name="Finster K."/>
            <person name="Schramm A."/>
        </authorList>
    </citation>
    <scope>NUCLEOTIDE SEQUENCE [LARGE SCALE GENOMIC DNA]</scope>
    <source>
        <strain evidence="2 3">S3-2</strain>
    </source>
</reference>
<keyword evidence="2" id="KW-0689">Ribosomal protein</keyword>
<dbReference type="RefSeq" id="WP_065308117.1">
    <property type="nucleotide sequence ID" value="NZ_LOCQ01000054.1"/>
</dbReference>
<dbReference type="InterPro" id="IPR003489">
    <property type="entry name" value="RHF/RaiA"/>
</dbReference>
<keyword evidence="3" id="KW-1185">Reference proteome</keyword>